<dbReference type="EMBL" id="BOPG01000028">
    <property type="protein sequence ID" value="GIJ57110.1"/>
    <property type="molecule type" value="Genomic_DNA"/>
</dbReference>
<organism evidence="1 2">
    <name type="scientific">Virgisporangium aurantiacum</name>
    <dbReference type="NCBI Taxonomy" id="175570"/>
    <lineage>
        <taxon>Bacteria</taxon>
        <taxon>Bacillati</taxon>
        <taxon>Actinomycetota</taxon>
        <taxon>Actinomycetes</taxon>
        <taxon>Micromonosporales</taxon>
        <taxon>Micromonosporaceae</taxon>
        <taxon>Virgisporangium</taxon>
    </lineage>
</organism>
<accession>A0A8J3Z8Y0</accession>
<sequence>MRIPRFWAVAEGTGTGQQGQQLFRRVWGWSMSSATEALDMAHEQLRSALTRVGVGTRVGGYYPRTPLREPILDELVLDGEQVLAVTRNRYGAEVLNTDRVLIADVDLPEMREPTAGGLLRRLFQRRAAETGPAAEPPLVVERLVTIGGWARANPGLGVVVYRTASGLRVFVTGVEEPTASARGGQILAELGADPVYRELCRAHGTFRARLTPKPWRLPGTKAPNERWPYADGNAERRFQHWLARYEAAAAGYAVCRLLAVHGPAPSTVDEQIIRLHDERTGVQTTRPLA</sequence>
<name>A0A8J3Z8Y0_9ACTN</name>
<proteinExistence type="predicted"/>
<dbReference type="RefSeq" id="WP_203996199.1">
    <property type="nucleotide sequence ID" value="NZ_BOPG01000028.1"/>
</dbReference>
<protein>
    <submittedName>
        <fullName evidence="1">Uncharacterized protein</fullName>
    </submittedName>
</protein>
<dbReference type="AlphaFoldDB" id="A0A8J3Z8Y0"/>
<reference evidence="1" key="1">
    <citation type="submission" date="2021-01" db="EMBL/GenBank/DDBJ databases">
        <title>Whole genome shotgun sequence of Virgisporangium aurantiacum NBRC 16421.</title>
        <authorList>
            <person name="Komaki H."/>
            <person name="Tamura T."/>
        </authorList>
    </citation>
    <scope>NUCLEOTIDE SEQUENCE</scope>
    <source>
        <strain evidence="1">NBRC 16421</strain>
    </source>
</reference>
<evidence type="ECO:0000313" key="1">
    <source>
        <dbReference type="EMBL" id="GIJ57110.1"/>
    </source>
</evidence>
<gene>
    <name evidence="1" type="ORF">Vau01_046260</name>
</gene>
<keyword evidence="2" id="KW-1185">Reference proteome</keyword>
<comment type="caution">
    <text evidence="1">The sequence shown here is derived from an EMBL/GenBank/DDBJ whole genome shotgun (WGS) entry which is preliminary data.</text>
</comment>
<evidence type="ECO:0000313" key="2">
    <source>
        <dbReference type="Proteomes" id="UP000612585"/>
    </source>
</evidence>
<dbReference type="Proteomes" id="UP000612585">
    <property type="component" value="Unassembled WGS sequence"/>
</dbReference>